<dbReference type="EMBL" id="LXQA011121914">
    <property type="protein sequence ID" value="MCI85705.1"/>
    <property type="molecule type" value="Genomic_DNA"/>
</dbReference>
<protein>
    <submittedName>
        <fullName evidence="1">Uncharacterized protein</fullName>
    </submittedName>
</protein>
<dbReference type="AlphaFoldDB" id="A0A392VFS0"/>
<accession>A0A392VFS0</accession>
<dbReference type="Proteomes" id="UP000265520">
    <property type="component" value="Unassembled WGS sequence"/>
</dbReference>
<organism evidence="1 2">
    <name type="scientific">Trifolium medium</name>
    <dbReference type="NCBI Taxonomy" id="97028"/>
    <lineage>
        <taxon>Eukaryota</taxon>
        <taxon>Viridiplantae</taxon>
        <taxon>Streptophyta</taxon>
        <taxon>Embryophyta</taxon>
        <taxon>Tracheophyta</taxon>
        <taxon>Spermatophyta</taxon>
        <taxon>Magnoliopsida</taxon>
        <taxon>eudicotyledons</taxon>
        <taxon>Gunneridae</taxon>
        <taxon>Pentapetalae</taxon>
        <taxon>rosids</taxon>
        <taxon>fabids</taxon>
        <taxon>Fabales</taxon>
        <taxon>Fabaceae</taxon>
        <taxon>Papilionoideae</taxon>
        <taxon>50 kb inversion clade</taxon>
        <taxon>NPAAA clade</taxon>
        <taxon>Hologalegina</taxon>
        <taxon>IRL clade</taxon>
        <taxon>Trifolieae</taxon>
        <taxon>Trifolium</taxon>
    </lineage>
</organism>
<evidence type="ECO:0000313" key="1">
    <source>
        <dbReference type="EMBL" id="MCI85705.1"/>
    </source>
</evidence>
<keyword evidence="2" id="KW-1185">Reference proteome</keyword>
<proteinExistence type="predicted"/>
<name>A0A392VFS0_9FABA</name>
<comment type="caution">
    <text evidence="1">The sequence shown here is derived from an EMBL/GenBank/DDBJ whole genome shotgun (WGS) entry which is preliminary data.</text>
</comment>
<reference evidence="1 2" key="1">
    <citation type="journal article" date="2018" name="Front. Plant Sci.">
        <title>Red Clover (Trifolium pratense) and Zigzag Clover (T. medium) - A Picture of Genomic Similarities and Differences.</title>
        <authorList>
            <person name="Dluhosova J."/>
            <person name="Istvanek J."/>
            <person name="Nedelnik J."/>
            <person name="Repkova J."/>
        </authorList>
    </citation>
    <scope>NUCLEOTIDE SEQUENCE [LARGE SCALE GENOMIC DNA]</scope>
    <source>
        <strain evidence="2">cv. 10/8</strain>
        <tissue evidence="1">Leaf</tissue>
    </source>
</reference>
<evidence type="ECO:0000313" key="2">
    <source>
        <dbReference type="Proteomes" id="UP000265520"/>
    </source>
</evidence>
<sequence>RYILFEKGLDLRRVVVGEEGAALKEGKG</sequence>
<feature type="non-terminal residue" evidence="1">
    <location>
        <position position="1"/>
    </location>
</feature>